<evidence type="ECO:0000256" key="4">
    <source>
        <dbReference type="ARBA" id="ARBA00022574"/>
    </source>
</evidence>
<dbReference type="PANTHER" id="PTHR43995:SF1">
    <property type="entry name" value="PRE-MRNA-PROCESSING FACTOR 19"/>
    <property type="match status" value="1"/>
</dbReference>
<evidence type="ECO:0000313" key="15">
    <source>
        <dbReference type="EMBL" id="NDJ92553.1"/>
    </source>
</evidence>
<comment type="pathway">
    <text evidence="2 12">Protein modification; protein ubiquitination.</text>
</comment>
<accession>A0A6G3MEZ3</accession>
<comment type="subunit">
    <text evidence="12">Homotetramer.</text>
</comment>
<evidence type="ECO:0000256" key="8">
    <source>
        <dbReference type="ARBA" id="ARBA00022737"/>
    </source>
</evidence>
<evidence type="ECO:0000259" key="14">
    <source>
        <dbReference type="PROSITE" id="PS51698"/>
    </source>
</evidence>
<dbReference type="GO" id="GO:0006281">
    <property type="term" value="P:DNA repair"/>
    <property type="evidence" value="ECO:0007669"/>
    <property type="project" value="UniProtKB-KW"/>
</dbReference>
<name>A0A6G3MEZ3_HENSL</name>
<dbReference type="AlphaFoldDB" id="A0A6G3MEZ3"/>
<dbReference type="GO" id="GO:0000398">
    <property type="term" value="P:mRNA splicing, via spliceosome"/>
    <property type="evidence" value="ECO:0007669"/>
    <property type="project" value="InterPro"/>
</dbReference>
<comment type="function">
    <text evidence="12">Ubiquitin-protein ligase which is mainly involved pre-mRNA splicing and DNA repair. Required for pre-mRNA splicing as component of the spliceosome.</text>
</comment>
<evidence type="ECO:0000256" key="2">
    <source>
        <dbReference type="ARBA" id="ARBA00004906"/>
    </source>
</evidence>
<dbReference type="PANTHER" id="PTHR43995">
    <property type="entry name" value="PRE-MRNA-PROCESSING FACTOR 19"/>
    <property type="match status" value="1"/>
</dbReference>
<evidence type="ECO:0000256" key="9">
    <source>
        <dbReference type="ARBA" id="ARBA00022786"/>
    </source>
</evidence>
<evidence type="ECO:0000256" key="6">
    <source>
        <dbReference type="ARBA" id="ARBA00022679"/>
    </source>
</evidence>
<keyword evidence="12" id="KW-0227">DNA damage</keyword>
<comment type="catalytic activity">
    <reaction evidence="12">
        <text>S-ubiquitinyl-[E2 ubiquitin-conjugating enzyme]-L-cysteine + [acceptor protein]-L-lysine = [E2 ubiquitin-conjugating enzyme]-L-cysteine + N(6)-ubiquitinyl-[acceptor protein]-L-lysine.</text>
        <dbReference type="EC" id="2.3.2.27"/>
    </reaction>
</comment>
<dbReference type="InterPro" id="IPR038959">
    <property type="entry name" value="Prp19"/>
</dbReference>
<dbReference type="SUPFAM" id="SSF57850">
    <property type="entry name" value="RING/U-box"/>
    <property type="match status" value="1"/>
</dbReference>
<keyword evidence="10 12" id="KW-0508">mRNA splicing</keyword>
<dbReference type="PROSITE" id="PS51698">
    <property type="entry name" value="U_BOX"/>
    <property type="match status" value="1"/>
</dbReference>
<organism evidence="15">
    <name type="scientific">Henneguya salminicola</name>
    <name type="common">Myxosporean</name>
    <dbReference type="NCBI Taxonomy" id="69463"/>
    <lineage>
        <taxon>Eukaryota</taxon>
        <taxon>Metazoa</taxon>
        <taxon>Cnidaria</taxon>
        <taxon>Myxozoa</taxon>
        <taxon>Myxosporea</taxon>
        <taxon>Bivalvulida</taxon>
        <taxon>Platysporina</taxon>
        <taxon>Myxobolidae</taxon>
        <taxon>Henneguya</taxon>
    </lineage>
</organism>
<dbReference type="InterPro" id="IPR013915">
    <property type="entry name" value="Prp19_cc"/>
</dbReference>
<dbReference type="GO" id="GO:0070534">
    <property type="term" value="P:protein K63-linked ubiquitination"/>
    <property type="evidence" value="ECO:0007669"/>
    <property type="project" value="UniProtKB-UniRule"/>
</dbReference>
<feature type="coiled-coil region" evidence="13">
    <location>
        <begin position="110"/>
        <end position="137"/>
    </location>
</feature>
<comment type="subcellular location">
    <subcellularLocation>
        <location evidence="1 12">Nucleus</location>
    </subcellularLocation>
</comment>
<feature type="domain" description="U-box" evidence="14">
    <location>
        <begin position="1"/>
        <end position="72"/>
    </location>
</feature>
<dbReference type="GO" id="GO:0000974">
    <property type="term" value="C:Prp19 complex"/>
    <property type="evidence" value="ECO:0007669"/>
    <property type="project" value="UniProtKB-UniRule"/>
</dbReference>
<keyword evidence="4" id="KW-0853">WD repeat</keyword>
<sequence length="154" mass="17192">MAFVCSLSGEIAQTPVVSLLSKNLFESRILEKYVEANGKDPITDEPMTLDDIIPIKTSTTVAPKLSYQSGIPVLLKTLQDEWDTFALQNHIKSKKLNSIKKELSLSLYQLDSACRIIARLLKENDELKQLLSQAGVDVSEGKEMEIVTTLLFIH</sequence>
<keyword evidence="12" id="KW-0234">DNA repair</keyword>
<dbReference type="CDD" id="cd16656">
    <property type="entry name" value="RING-Ubox_PRP19"/>
    <property type="match status" value="1"/>
</dbReference>
<evidence type="ECO:0000256" key="5">
    <source>
        <dbReference type="ARBA" id="ARBA00022664"/>
    </source>
</evidence>
<protein>
    <recommendedName>
        <fullName evidence="12">Pre-mRNA-processing factor 19</fullName>
        <ecNumber evidence="12">2.3.2.27</ecNumber>
    </recommendedName>
</protein>
<dbReference type="GO" id="GO:0005737">
    <property type="term" value="C:cytoplasm"/>
    <property type="evidence" value="ECO:0007669"/>
    <property type="project" value="TreeGrafter"/>
</dbReference>
<dbReference type="EMBL" id="GHBP01000998">
    <property type="protein sequence ID" value="NDJ92553.1"/>
    <property type="molecule type" value="Transcribed_RNA"/>
</dbReference>
<evidence type="ECO:0000256" key="7">
    <source>
        <dbReference type="ARBA" id="ARBA00022728"/>
    </source>
</evidence>
<keyword evidence="8" id="KW-0677">Repeat</keyword>
<evidence type="ECO:0000256" key="12">
    <source>
        <dbReference type="RuleBase" id="RU367101"/>
    </source>
</evidence>
<comment type="similarity">
    <text evidence="3 12">Belongs to the WD repeat PRP19 family.</text>
</comment>
<keyword evidence="6 12" id="KW-0808">Transferase</keyword>
<keyword evidence="5 12" id="KW-0507">mRNA processing</keyword>
<dbReference type="InterPro" id="IPR055340">
    <property type="entry name" value="RING-Ubox_PRP19"/>
</dbReference>
<dbReference type="Pfam" id="PF08606">
    <property type="entry name" value="Prp19"/>
    <property type="match status" value="1"/>
</dbReference>
<evidence type="ECO:0000256" key="10">
    <source>
        <dbReference type="ARBA" id="ARBA00023187"/>
    </source>
</evidence>
<dbReference type="GO" id="GO:0061630">
    <property type="term" value="F:ubiquitin protein ligase activity"/>
    <property type="evidence" value="ECO:0007669"/>
    <property type="project" value="UniProtKB-UniRule"/>
</dbReference>
<proteinExistence type="inferred from homology"/>
<dbReference type="GO" id="GO:0071006">
    <property type="term" value="C:U2-type catalytic step 1 spliceosome"/>
    <property type="evidence" value="ECO:0007669"/>
    <property type="project" value="TreeGrafter"/>
</dbReference>
<dbReference type="InterPro" id="IPR013083">
    <property type="entry name" value="Znf_RING/FYVE/PHD"/>
</dbReference>
<evidence type="ECO:0000256" key="13">
    <source>
        <dbReference type="SAM" id="Coils"/>
    </source>
</evidence>
<evidence type="ECO:0000256" key="3">
    <source>
        <dbReference type="ARBA" id="ARBA00006388"/>
    </source>
</evidence>
<keyword evidence="11 12" id="KW-0539">Nucleus</keyword>
<dbReference type="Gene3D" id="3.30.40.10">
    <property type="entry name" value="Zinc/RING finger domain, C3HC4 (zinc finger)"/>
    <property type="match status" value="1"/>
</dbReference>
<dbReference type="UniPathway" id="UPA00143"/>
<dbReference type="SMART" id="SM00504">
    <property type="entry name" value="Ubox"/>
    <property type="match status" value="1"/>
</dbReference>
<dbReference type="EC" id="2.3.2.27" evidence="12"/>
<evidence type="ECO:0000256" key="1">
    <source>
        <dbReference type="ARBA" id="ARBA00004123"/>
    </source>
</evidence>
<dbReference type="InterPro" id="IPR003613">
    <property type="entry name" value="Ubox_domain"/>
</dbReference>
<evidence type="ECO:0000256" key="11">
    <source>
        <dbReference type="ARBA" id="ARBA00023242"/>
    </source>
</evidence>
<keyword evidence="7 12" id="KW-0747">Spliceosome</keyword>
<reference evidence="15" key="1">
    <citation type="submission" date="2018-11" db="EMBL/GenBank/DDBJ databases">
        <title>Henneguya salminicola genome and transcriptome.</title>
        <authorList>
            <person name="Yahalomi D."/>
            <person name="Atkinson S.D."/>
            <person name="Neuhof M."/>
            <person name="Chang E.S."/>
            <person name="Philippe H."/>
            <person name="Cartwright P."/>
            <person name="Bartholomew J.L."/>
            <person name="Huchon D."/>
        </authorList>
    </citation>
    <scope>NUCLEOTIDE SEQUENCE</scope>
    <source>
        <strain evidence="15">Hz1</strain>
        <tissue evidence="15">Whole</tissue>
    </source>
</reference>
<keyword evidence="9 12" id="KW-0833">Ubl conjugation pathway</keyword>
<dbReference type="FunFam" id="3.30.40.10:FF:000027">
    <property type="entry name" value="Pre-mRNA-processing factor 19, putative"/>
    <property type="match status" value="1"/>
</dbReference>
<keyword evidence="13" id="KW-0175">Coiled coil</keyword>